<proteinExistence type="predicted"/>
<dbReference type="InterPro" id="IPR018803">
    <property type="entry name" value="Ish1/Msc1-like"/>
</dbReference>
<feature type="signal peptide" evidence="2">
    <location>
        <begin position="1"/>
        <end position="18"/>
    </location>
</feature>
<dbReference type="HOGENOM" id="CLU_022672_1_0_1"/>
<sequence length="509" mass="56647">MRFNWASSLVLLLATTEAANWFSKAVYNGWHETELERWLSDHDIPYPSPADRRDLEGLVKTNWDDKVQKPLGHVSEQASDQWHHAREWVFDSWSDSQIKAFLDRHGVPVPQPRKRDVLISTARENYEPIAKKLGEKASYPGNWLFATWSESELKEWLDERGWPVPQPSTRDKLIASVRRNARLASIQARTIAASASASADAAQATLSDALFSAWSDSDLKKFLDEHAIPVPQGSRRNEMIALARKNRASLLSQASTASASASRLVGAATTKAGNDYAQATDDAESKVQEAFDAAVQNWSNSRLKAYLDARGISVSQATKRDELLAKVRANKNKAASAWNAWTFETWDIEHLKQYLTSMNAKAAQRADSTRDDLMRQAQDAYSKASKAGGQNLASATSYMAQATQSAKDDTFDTWSHSELKAYLDSFGIPVYQGSNANELKATARRNSQYFKYGTTSSQGTLYAKFQDTYQWLLDQLKIGASSGRVQGQEVAEKAKDRSSEAVSGIRSEL</sequence>
<feature type="compositionally biased region" description="Basic and acidic residues" evidence="1">
    <location>
        <begin position="490"/>
        <end position="499"/>
    </location>
</feature>
<evidence type="ECO:0000313" key="3">
    <source>
        <dbReference type="EMBL" id="EYE94562.1"/>
    </source>
</evidence>
<protein>
    <submittedName>
        <fullName evidence="3">Putative meiotic sister chromatid recombination protein Ish1/Msc1</fullName>
    </submittedName>
</protein>
<dbReference type="Proteomes" id="UP000019804">
    <property type="component" value="Unassembled WGS sequence"/>
</dbReference>
<dbReference type="STRING" id="1388766.A0A017SCD4"/>
<dbReference type="Pfam" id="PF10281">
    <property type="entry name" value="Ish1"/>
    <property type="match status" value="5"/>
</dbReference>
<dbReference type="OrthoDB" id="2527403at2759"/>
<accession>A0A017SCD4</accession>
<gene>
    <name evidence="3" type="ORF">EURHEDRAFT_378025</name>
</gene>
<dbReference type="AlphaFoldDB" id="A0A017SCD4"/>
<evidence type="ECO:0000313" key="4">
    <source>
        <dbReference type="Proteomes" id="UP000019804"/>
    </source>
</evidence>
<dbReference type="RefSeq" id="XP_040638250.1">
    <property type="nucleotide sequence ID" value="XM_040779028.1"/>
</dbReference>
<dbReference type="EMBL" id="KK088425">
    <property type="protein sequence ID" value="EYE94562.1"/>
    <property type="molecule type" value="Genomic_DNA"/>
</dbReference>
<name>A0A017SCD4_ASPRC</name>
<dbReference type="GeneID" id="63694152"/>
<feature type="region of interest" description="Disordered" evidence="1">
    <location>
        <begin position="485"/>
        <end position="509"/>
    </location>
</feature>
<evidence type="ECO:0000256" key="1">
    <source>
        <dbReference type="SAM" id="MobiDB-lite"/>
    </source>
</evidence>
<organism evidence="3 4">
    <name type="scientific">Aspergillus ruber (strain CBS 135680)</name>
    <dbReference type="NCBI Taxonomy" id="1388766"/>
    <lineage>
        <taxon>Eukaryota</taxon>
        <taxon>Fungi</taxon>
        <taxon>Dikarya</taxon>
        <taxon>Ascomycota</taxon>
        <taxon>Pezizomycotina</taxon>
        <taxon>Eurotiomycetes</taxon>
        <taxon>Eurotiomycetidae</taxon>
        <taxon>Eurotiales</taxon>
        <taxon>Aspergillaceae</taxon>
        <taxon>Aspergillus</taxon>
        <taxon>Aspergillus subgen. Aspergillus</taxon>
    </lineage>
</organism>
<feature type="chain" id="PRO_5001495562" evidence="2">
    <location>
        <begin position="19"/>
        <end position="509"/>
    </location>
</feature>
<reference evidence="4" key="1">
    <citation type="journal article" date="2014" name="Nat. Commun.">
        <title>Genomic adaptations of the halophilic Dead Sea filamentous fungus Eurotium rubrum.</title>
        <authorList>
            <person name="Kis-Papo T."/>
            <person name="Weig A.R."/>
            <person name="Riley R."/>
            <person name="Persoh D."/>
            <person name="Salamov A."/>
            <person name="Sun H."/>
            <person name="Lipzen A."/>
            <person name="Wasser S.P."/>
            <person name="Rambold G."/>
            <person name="Grigoriev I.V."/>
            <person name="Nevo E."/>
        </authorList>
    </citation>
    <scope>NUCLEOTIDE SEQUENCE [LARGE SCALE GENOMIC DNA]</scope>
    <source>
        <strain evidence="4">CBS 135680</strain>
    </source>
</reference>
<keyword evidence="2" id="KW-0732">Signal</keyword>
<evidence type="ECO:0000256" key="2">
    <source>
        <dbReference type="SAM" id="SignalP"/>
    </source>
</evidence>
<keyword evidence="4" id="KW-1185">Reference proteome</keyword>